<dbReference type="InterPro" id="IPR036610">
    <property type="entry name" value="PEBP-like_sf"/>
</dbReference>
<name>L0DY15_THIND</name>
<dbReference type="AlphaFoldDB" id="L0DY15"/>
<dbReference type="CDD" id="cd00865">
    <property type="entry name" value="PEBP_bact_arch"/>
    <property type="match status" value="1"/>
</dbReference>
<dbReference type="PATRIC" id="fig|1255043.3.peg.2245"/>
<evidence type="ECO:0000256" key="1">
    <source>
        <dbReference type="SAM" id="MobiDB-lite"/>
    </source>
</evidence>
<dbReference type="InterPro" id="IPR005247">
    <property type="entry name" value="YbhB_YbcL/LppC-like"/>
</dbReference>
<organism evidence="2 3">
    <name type="scientific">Thioalkalivibrio nitratireducens (strain DSM 14787 / UNIQEM 213 / ALEN2)</name>
    <dbReference type="NCBI Taxonomy" id="1255043"/>
    <lineage>
        <taxon>Bacteria</taxon>
        <taxon>Pseudomonadati</taxon>
        <taxon>Pseudomonadota</taxon>
        <taxon>Gammaproteobacteria</taxon>
        <taxon>Chromatiales</taxon>
        <taxon>Ectothiorhodospiraceae</taxon>
        <taxon>Thioalkalivibrio</taxon>
    </lineage>
</organism>
<feature type="region of interest" description="Disordered" evidence="1">
    <location>
        <begin position="1"/>
        <end position="21"/>
    </location>
</feature>
<proteinExistence type="predicted"/>
<dbReference type="PANTHER" id="PTHR30289:SF1">
    <property type="entry name" value="PEBP (PHOSPHATIDYLETHANOLAMINE-BINDING PROTEIN) FAMILY PROTEIN"/>
    <property type="match status" value="1"/>
</dbReference>
<accession>L0DY15</accession>
<dbReference type="PANTHER" id="PTHR30289">
    <property type="entry name" value="UNCHARACTERIZED PROTEIN YBCL-RELATED"/>
    <property type="match status" value="1"/>
</dbReference>
<sequence>MELTSPTFEEGGRMPWSATAPNENRLPALEIRDVPEGARSLALILEDLDSPLGEVTHWLVWNLPPDTVRVDALNLPEQGRVGMDSFGKIGYLGPVPPEGVHHYRFRVLALDAELELESGGTRSQFDQAAAGHVLDEGELTGMIERSPPETDT</sequence>
<dbReference type="EMBL" id="CP003989">
    <property type="protein sequence ID" value="AGA33882.1"/>
    <property type="molecule type" value="Genomic_DNA"/>
</dbReference>
<keyword evidence="3" id="KW-1185">Reference proteome</keyword>
<dbReference type="eggNOG" id="COG1881">
    <property type="taxonomic scope" value="Bacteria"/>
</dbReference>
<dbReference type="Gene3D" id="3.90.280.10">
    <property type="entry name" value="PEBP-like"/>
    <property type="match status" value="1"/>
</dbReference>
<dbReference type="SUPFAM" id="SSF49777">
    <property type="entry name" value="PEBP-like"/>
    <property type="match status" value="1"/>
</dbReference>
<dbReference type="NCBIfam" id="TIGR00481">
    <property type="entry name" value="YbhB/YbcL family Raf kinase inhibitor-like protein"/>
    <property type="match status" value="1"/>
</dbReference>
<dbReference type="STRING" id="1255043.TVNIR_2226"/>
<dbReference type="Proteomes" id="UP000010809">
    <property type="component" value="Chromosome"/>
</dbReference>
<dbReference type="InterPro" id="IPR008914">
    <property type="entry name" value="PEBP"/>
</dbReference>
<gene>
    <name evidence="2" type="primary">ybcL [C]</name>
    <name evidence="2" type="ordered locus">TVNIR_2226</name>
</gene>
<dbReference type="KEGG" id="tni:TVNIR_2226"/>
<reference evidence="2" key="1">
    <citation type="submission" date="2015-12" db="EMBL/GenBank/DDBJ databases">
        <authorList>
            <person name="Tikhonova T.V."/>
            <person name="Pavlov A.R."/>
            <person name="Beletsky A.V."/>
            <person name="Mardanov A.V."/>
            <person name="Sorokin D.Y."/>
            <person name="Ravin N.V."/>
            <person name="Popov V.O."/>
        </authorList>
    </citation>
    <scope>NUCLEOTIDE SEQUENCE</scope>
    <source>
        <strain evidence="2">DSM 14787</strain>
    </source>
</reference>
<dbReference type="HOGENOM" id="CLU_083918_3_2_6"/>
<dbReference type="Pfam" id="PF01161">
    <property type="entry name" value="PBP"/>
    <property type="match status" value="1"/>
</dbReference>
<evidence type="ECO:0000313" key="3">
    <source>
        <dbReference type="Proteomes" id="UP000010809"/>
    </source>
</evidence>
<protein>
    <submittedName>
        <fullName evidence="2">PEBP family protein</fullName>
    </submittedName>
</protein>
<evidence type="ECO:0000313" key="2">
    <source>
        <dbReference type="EMBL" id="AGA33882.1"/>
    </source>
</evidence>